<protein>
    <submittedName>
        <fullName evidence="6">Pirin</fullName>
    </submittedName>
</protein>
<dbReference type="Proteomes" id="UP000076830">
    <property type="component" value="Chromosome"/>
</dbReference>
<keyword evidence="7" id="KW-1185">Reference proteome</keyword>
<evidence type="ECO:0000259" key="5">
    <source>
        <dbReference type="Pfam" id="PF17954"/>
    </source>
</evidence>
<evidence type="ECO:0000256" key="3">
    <source>
        <dbReference type="RuleBase" id="RU003457"/>
    </source>
</evidence>
<dbReference type="CDD" id="cd20311">
    <property type="entry name" value="cupin_Yhhw_C"/>
    <property type="match status" value="1"/>
</dbReference>
<feature type="domain" description="Pirin N-terminal" evidence="4">
    <location>
        <begin position="12"/>
        <end position="119"/>
    </location>
</feature>
<dbReference type="PATRIC" id="fig|1300342.3.peg.3506"/>
<keyword evidence="2" id="KW-0479">Metal-binding</keyword>
<dbReference type="STRING" id="1300342.I596_3587"/>
<dbReference type="Gene3D" id="2.60.120.10">
    <property type="entry name" value="Jelly Rolls"/>
    <property type="match status" value="2"/>
</dbReference>
<sequence>MHTTRHSNDRGLADFGWLKSRHTFSFGDYHDPAHMGFGPLRVINEDRVAPGKGFGAHPHRDMEILSWVLDGTLEHKDSLGTGAQIRPGELQRMSAGTGVVHSEFNASPTDPVHFLQIWILPERQGLAPGYEQHRFDAADLADRWCLIASGTPRDGALKVHQDVDLYATRLAAAHELSHVPAAGRKLWLQVARGSVEVDGEVLNAGDAAAWTDAAKLVVRAADDAELLLFDMTP</sequence>
<dbReference type="Pfam" id="PF02678">
    <property type="entry name" value="Pirin"/>
    <property type="match status" value="1"/>
</dbReference>
<organism evidence="6 7">
    <name type="scientific">Dokdonella koreensis DS-123</name>
    <dbReference type="NCBI Taxonomy" id="1300342"/>
    <lineage>
        <taxon>Bacteria</taxon>
        <taxon>Pseudomonadati</taxon>
        <taxon>Pseudomonadota</taxon>
        <taxon>Gammaproteobacteria</taxon>
        <taxon>Lysobacterales</taxon>
        <taxon>Rhodanobacteraceae</taxon>
        <taxon>Dokdonella</taxon>
    </lineage>
</organism>
<dbReference type="RefSeq" id="WP_067650589.1">
    <property type="nucleotide sequence ID" value="NZ_CP015249.1"/>
</dbReference>
<dbReference type="InterPro" id="IPR012093">
    <property type="entry name" value="Pirin"/>
</dbReference>
<dbReference type="GO" id="GO:0046872">
    <property type="term" value="F:metal ion binding"/>
    <property type="evidence" value="ECO:0007669"/>
    <property type="project" value="UniProtKB-KW"/>
</dbReference>
<dbReference type="PANTHER" id="PTHR43212">
    <property type="entry name" value="QUERCETIN 2,3-DIOXYGENASE"/>
    <property type="match status" value="1"/>
</dbReference>
<dbReference type="Pfam" id="PF17954">
    <property type="entry name" value="Pirin_C_2"/>
    <property type="match status" value="1"/>
</dbReference>
<dbReference type="EMBL" id="CP015249">
    <property type="protein sequence ID" value="ANB19575.1"/>
    <property type="molecule type" value="Genomic_DNA"/>
</dbReference>
<dbReference type="CDD" id="cd02910">
    <property type="entry name" value="cupin_Yhhw_N"/>
    <property type="match status" value="1"/>
</dbReference>
<dbReference type="InterPro" id="IPR003829">
    <property type="entry name" value="Pirin_N_dom"/>
</dbReference>
<feature type="binding site" evidence="2">
    <location>
        <position position="101"/>
    </location>
    <ligand>
        <name>Fe cation</name>
        <dbReference type="ChEBI" id="CHEBI:24875"/>
    </ligand>
</feature>
<keyword evidence="2" id="KW-0408">Iron</keyword>
<name>A0A160DXV0_9GAMM</name>
<dbReference type="KEGG" id="dko:I596_3587"/>
<comment type="similarity">
    <text evidence="1 3">Belongs to the pirin family.</text>
</comment>
<dbReference type="InterPro" id="IPR041602">
    <property type="entry name" value="Quercetinase_C"/>
</dbReference>
<feature type="domain" description="Quercetin 2,3-dioxygenase C-terminal cupin" evidence="5">
    <location>
        <begin position="146"/>
        <end position="231"/>
    </location>
</feature>
<evidence type="ECO:0000259" key="4">
    <source>
        <dbReference type="Pfam" id="PF02678"/>
    </source>
</evidence>
<accession>A0A160DXV0</accession>
<dbReference type="PANTHER" id="PTHR43212:SF3">
    <property type="entry name" value="QUERCETIN 2,3-DIOXYGENASE"/>
    <property type="match status" value="1"/>
</dbReference>
<dbReference type="OrthoDB" id="9780903at2"/>
<feature type="binding site" evidence="2">
    <location>
        <position position="103"/>
    </location>
    <ligand>
        <name>Fe cation</name>
        <dbReference type="ChEBI" id="CHEBI:24875"/>
    </ligand>
</feature>
<feature type="binding site" evidence="2">
    <location>
        <position position="57"/>
    </location>
    <ligand>
        <name>Fe cation</name>
        <dbReference type="ChEBI" id="CHEBI:24875"/>
    </ligand>
</feature>
<evidence type="ECO:0000256" key="2">
    <source>
        <dbReference type="PIRSR" id="PIRSR006232-1"/>
    </source>
</evidence>
<evidence type="ECO:0000313" key="7">
    <source>
        <dbReference type="Proteomes" id="UP000076830"/>
    </source>
</evidence>
<comment type="cofactor">
    <cofactor evidence="2">
        <name>Fe cation</name>
        <dbReference type="ChEBI" id="CHEBI:24875"/>
    </cofactor>
    <text evidence="2">Binds 1 Fe cation per subunit.</text>
</comment>
<dbReference type="SUPFAM" id="SSF51182">
    <property type="entry name" value="RmlC-like cupins"/>
    <property type="match status" value="1"/>
</dbReference>
<dbReference type="InterPro" id="IPR011051">
    <property type="entry name" value="RmlC_Cupin_sf"/>
</dbReference>
<proteinExistence type="inferred from homology"/>
<dbReference type="PIRSF" id="PIRSF006232">
    <property type="entry name" value="Pirin"/>
    <property type="match status" value="1"/>
</dbReference>
<gene>
    <name evidence="6" type="ORF">I596_3587</name>
</gene>
<feature type="binding site" evidence="2">
    <location>
        <position position="59"/>
    </location>
    <ligand>
        <name>Fe cation</name>
        <dbReference type="ChEBI" id="CHEBI:24875"/>
    </ligand>
</feature>
<evidence type="ECO:0000256" key="1">
    <source>
        <dbReference type="ARBA" id="ARBA00008416"/>
    </source>
</evidence>
<dbReference type="InterPro" id="IPR014710">
    <property type="entry name" value="RmlC-like_jellyroll"/>
</dbReference>
<reference evidence="6 7" key="1">
    <citation type="submission" date="2016-04" db="EMBL/GenBank/DDBJ databases">
        <title>Complete genome sequence of Dokdonella koreensis DS-123T.</title>
        <authorList>
            <person name="Kim J.F."/>
            <person name="Lee H."/>
            <person name="Kwak M.-J."/>
        </authorList>
    </citation>
    <scope>NUCLEOTIDE SEQUENCE [LARGE SCALE GENOMIC DNA]</scope>
    <source>
        <strain evidence="6 7">DS-123</strain>
    </source>
</reference>
<evidence type="ECO:0000313" key="6">
    <source>
        <dbReference type="EMBL" id="ANB19575.1"/>
    </source>
</evidence>
<dbReference type="AlphaFoldDB" id="A0A160DXV0"/>